<dbReference type="AlphaFoldDB" id="A0A499VJ17"/>
<dbReference type="EMBL" id="AP019621">
    <property type="protein sequence ID" value="BBJ54433.1"/>
    <property type="molecule type" value="Genomic_DNA"/>
</dbReference>
<organism evidence="5">
    <name type="scientific">Streptomyces avermitilis</name>
    <dbReference type="NCBI Taxonomy" id="33903"/>
    <lineage>
        <taxon>Bacteria</taxon>
        <taxon>Bacillati</taxon>
        <taxon>Actinomycetota</taxon>
        <taxon>Actinomycetes</taxon>
        <taxon>Kitasatosporales</taxon>
        <taxon>Streptomycetaceae</taxon>
        <taxon>Streptomyces</taxon>
    </lineage>
</organism>
<dbReference type="Pfam" id="PF00072">
    <property type="entry name" value="Response_reg"/>
    <property type="match status" value="1"/>
</dbReference>
<feature type="region of interest" description="Disordered" evidence="3">
    <location>
        <begin position="144"/>
        <end position="205"/>
    </location>
</feature>
<dbReference type="GO" id="GO:0000160">
    <property type="term" value="P:phosphorelay signal transduction system"/>
    <property type="evidence" value="ECO:0007669"/>
    <property type="project" value="InterPro"/>
</dbReference>
<keyword evidence="1 2" id="KW-0597">Phosphoprotein</keyword>
<proteinExistence type="predicted"/>
<evidence type="ECO:0000256" key="2">
    <source>
        <dbReference type="PROSITE-ProRule" id="PRU00169"/>
    </source>
</evidence>
<dbReference type="SUPFAM" id="SSF52172">
    <property type="entry name" value="CheY-like"/>
    <property type="match status" value="1"/>
</dbReference>
<dbReference type="PROSITE" id="PS50110">
    <property type="entry name" value="RESPONSE_REGULATORY"/>
    <property type="match status" value="1"/>
</dbReference>
<feature type="domain" description="Response regulatory" evidence="4">
    <location>
        <begin position="6"/>
        <end position="123"/>
    </location>
</feature>
<dbReference type="InterPro" id="IPR011006">
    <property type="entry name" value="CheY-like_superfamily"/>
</dbReference>
<protein>
    <recommendedName>
        <fullName evidence="4">Response regulatory domain-containing protein</fullName>
    </recommendedName>
</protein>
<evidence type="ECO:0000259" key="4">
    <source>
        <dbReference type="PROSITE" id="PS50110"/>
    </source>
</evidence>
<dbReference type="Gene3D" id="3.40.50.2300">
    <property type="match status" value="1"/>
</dbReference>
<dbReference type="PANTHER" id="PTHR44591:SF3">
    <property type="entry name" value="RESPONSE REGULATORY DOMAIN-CONTAINING PROTEIN"/>
    <property type="match status" value="1"/>
</dbReference>
<evidence type="ECO:0000313" key="5">
    <source>
        <dbReference type="EMBL" id="BBJ54433.1"/>
    </source>
</evidence>
<name>A0A499VJ17_STRAX</name>
<evidence type="ECO:0000256" key="1">
    <source>
        <dbReference type="ARBA" id="ARBA00022553"/>
    </source>
</evidence>
<dbReference type="SMART" id="SM00448">
    <property type="entry name" value="REC"/>
    <property type="match status" value="1"/>
</dbReference>
<sequence length="275" mass="30065">MPSDARILIVDDHEDTLYALESTLAPLGYLLSRATSGDDALKEVLRGQVGLLLLDVRMPGVSGLDVVRYMRRLEQTQHIPIILLTGFGLDAELTTTAFALGVADLVTKPVDPWSLRTKVRYLYDAHQRSQALEREVRELRALAKNEHPSPAPRPSPTRPQPNPSHTPTSPSHASPPPRSRRRTAPETCPTDPPDPPDPYIARVPGRPCALSAPSGSMSLMSVLTRDEAQTRASLLDVHHYAIALDLTVGDETFDSRTVITFTVRGTTTSRTPSSS</sequence>
<reference evidence="5" key="1">
    <citation type="submission" date="2019-04" db="EMBL/GenBank/DDBJ databases">
        <title>Draft genome sequences of Streptomyces avermitilis MC3.</title>
        <authorList>
            <person name="Komaki H."/>
            <person name="Tamura T."/>
            <person name="Hosoyama A."/>
        </authorList>
    </citation>
    <scope>NUCLEOTIDE SEQUENCE</scope>
    <source>
        <strain evidence="5">MC3</strain>
    </source>
</reference>
<accession>A0A499VJ17</accession>
<dbReference type="InterPro" id="IPR050595">
    <property type="entry name" value="Bact_response_regulator"/>
</dbReference>
<evidence type="ECO:0000256" key="3">
    <source>
        <dbReference type="SAM" id="MobiDB-lite"/>
    </source>
</evidence>
<feature type="modified residue" description="4-aspartylphosphate" evidence="2">
    <location>
        <position position="55"/>
    </location>
</feature>
<dbReference type="InterPro" id="IPR001789">
    <property type="entry name" value="Sig_transdc_resp-reg_receiver"/>
</dbReference>
<gene>
    <name evidence="5" type="ORF">SAVMC3_70620</name>
</gene>
<feature type="compositionally biased region" description="Pro residues" evidence="3">
    <location>
        <begin position="149"/>
        <end position="164"/>
    </location>
</feature>
<dbReference type="PANTHER" id="PTHR44591">
    <property type="entry name" value="STRESS RESPONSE REGULATOR PROTEIN 1"/>
    <property type="match status" value="1"/>
</dbReference>